<reference evidence="1 2" key="1">
    <citation type="submission" date="2019-07" db="EMBL/GenBank/DDBJ databases">
        <title>Whole genome shotgun sequence of Methylobacterium haplocladii NBRC 107714.</title>
        <authorList>
            <person name="Hosoyama A."/>
            <person name="Uohara A."/>
            <person name="Ohji S."/>
            <person name="Ichikawa N."/>
        </authorList>
    </citation>
    <scope>NUCLEOTIDE SEQUENCE [LARGE SCALE GENOMIC DNA]</scope>
    <source>
        <strain evidence="1 2">NBRC 107714</strain>
    </source>
</reference>
<dbReference type="Proteomes" id="UP000321258">
    <property type="component" value="Unassembled WGS sequence"/>
</dbReference>
<proteinExistence type="predicted"/>
<evidence type="ECO:0000313" key="1">
    <source>
        <dbReference type="EMBL" id="GEP01251.1"/>
    </source>
</evidence>
<protein>
    <submittedName>
        <fullName evidence="1">Uncharacterized protein</fullName>
    </submittedName>
</protein>
<comment type="caution">
    <text evidence="1">The sequence shown here is derived from an EMBL/GenBank/DDBJ whole genome shotgun (WGS) entry which is preliminary data.</text>
</comment>
<evidence type="ECO:0000313" key="2">
    <source>
        <dbReference type="Proteomes" id="UP000321258"/>
    </source>
</evidence>
<organism evidence="1 2">
    <name type="scientific">Methylobacterium haplocladii</name>
    <dbReference type="NCBI Taxonomy" id="1176176"/>
    <lineage>
        <taxon>Bacteria</taxon>
        <taxon>Pseudomonadati</taxon>
        <taxon>Pseudomonadota</taxon>
        <taxon>Alphaproteobacteria</taxon>
        <taxon>Hyphomicrobiales</taxon>
        <taxon>Methylobacteriaceae</taxon>
        <taxon>Methylobacterium</taxon>
    </lineage>
</organism>
<gene>
    <name evidence="1" type="ORF">MHA02_36380</name>
</gene>
<dbReference type="EMBL" id="BJZT01000040">
    <property type="protein sequence ID" value="GEP01251.1"/>
    <property type="molecule type" value="Genomic_DNA"/>
</dbReference>
<dbReference type="AlphaFoldDB" id="A0A512IU87"/>
<name>A0A512IU87_9HYPH</name>
<sequence length="103" mass="11284">MDRHERRESADMTTKAECIETLRGLIARSERNELADAQAAIIQFALAAPDLKSRTEAMADLQTTLATEMQAADPEPMQAAYYSVVEAMIDRTRDAVLTGPANA</sequence>
<keyword evidence="2" id="KW-1185">Reference proteome</keyword>
<accession>A0A512IU87</accession>